<proteinExistence type="predicted"/>
<organism evidence="1 2">
    <name type="scientific">Plasmodium ovale curtisi</name>
    <dbReference type="NCBI Taxonomy" id="864141"/>
    <lineage>
        <taxon>Eukaryota</taxon>
        <taxon>Sar</taxon>
        <taxon>Alveolata</taxon>
        <taxon>Apicomplexa</taxon>
        <taxon>Aconoidasida</taxon>
        <taxon>Haemosporida</taxon>
        <taxon>Plasmodiidae</taxon>
        <taxon>Plasmodium</taxon>
        <taxon>Plasmodium (Plasmodium)</taxon>
    </lineage>
</organism>
<dbReference type="InterPro" id="IPR008780">
    <property type="entry name" value="Plasmodium_Vir"/>
</dbReference>
<accession>A0A1A8XDH8</accession>
<dbReference type="EMBL" id="FLQV01003350">
    <property type="protein sequence ID" value="SBT02376.1"/>
    <property type="molecule type" value="Genomic_DNA"/>
</dbReference>
<reference evidence="2" key="1">
    <citation type="submission" date="2016-05" db="EMBL/GenBank/DDBJ databases">
        <authorList>
            <person name="Naeem Raeece"/>
        </authorList>
    </citation>
    <scope>NUCLEOTIDE SEQUENCE [LARGE SCALE GENOMIC DNA]</scope>
</reference>
<sequence length="410" mass="48855">DIYELKNIFDYSELIYDGDIKVYNEISNNSEYLNYFKNGLNLYRRGKIRCPSVKMNEYCNEFNEYANNYNNYEKKLPYLSCREKFLSSLLKKDTTSNGESLRGDGTNEDTLDTVFHTLLKKDEIDEKIDLNKFYKLLNTYNGTHIPNICDSLNDKLMIKKDYICKLFGRVENIFKKWDDIIKVYNKLDPKESCSYLNYWIYGKLGGVDSTPCDIDNFYFMWYDYYIDISRNNTKNKCYIDKYYGFNTDELRNKKKMFDFLVYYNSMKDKFKETKNDSKKDYCPYIKGIFELYKLMERENDTNSYTEELKLFRNKFSNAELNYLEEICPDMCLHFVFNKKLKTLCPFEEFSSSELVKEKVKPCGNLVSSKVPGRTHKNNEEGYNFSSLPSATVYKKLNGEVITDYYYSICE</sequence>
<dbReference type="Proteomes" id="UP000078546">
    <property type="component" value="Unassembled WGS sequence"/>
</dbReference>
<evidence type="ECO:0000313" key="1">
    <source>
        <dbReference type="EMBL" id="SBT02376.1"/>
    </source>
</evidence>
<dbReference type="Pfam" id="PF05795">
    <property type="entry name" value="Plasmodium_Vir"/>
    <property type="match status" value="1"/>
</dbReference>
<gene>
    <name evidence="1" type="ORF">POVCU1_076190</name>
</gene>
<dbReference type="AlphaFoldDB" id="A0A1A8XDH8"/>
<feature type="non-terminal residue" evidence="1">
    <location>
        <position position="1"/>
    </location>
</feature>
<protein>
    <submittedName>
        <fullName evidence="1">PIR Superfamily Protein</fullName>
    </submittedName>
</protein>
<evidence type="ECO:0000313" key="2">
    <source>
        <dbReference type="Proteomes" id="UP000078546"/>
    </source>
</evidence>
<feature type="non-terminal residue" evidence="1">
    <location>
        <position position="410"/>
    </location>
</feature>
<name>A0A1A8XDH8_PLAOA</name>